<dbReference type="InterPro" id="IPR010656">
    <property type="entry name" value="DctM"/>
</dbReference>
<dbReference type="NCBIfam" id="TIGR02123">
    <property type="entry name" value="TRAP_fused"/>
    <property type="match status" value="1"/>
</dbReference>
<gene>
    <name evidence="4" type="ORF">LDJ79_02995</name>
</gene>
<evidence type="ECO:0000256" key="1">
    <source>
        <dbReference type="RuleBase" id="RU369079"/>
    </source>
</evidence>
<comment type="caution">
    <text evidence="4">The sequence shown here is derived from an EMBL/GenBank/DDBJ whole genome shotgun (WGS) entry which is preliminary data.</text>
</comment>
<evidence type="ECO:0000313" key="5">
    <source>
        <dbReference type="Proteomes" id="UP001199044"/>
    </source>
</evidence>
<feature type="transmembrane region" description="Helical" evidence="2">
    <location>
        <begin position="515"/>
        <end position="532"/>
    </location>
</feature>
<keyword evidence="1" id="KW-0997">Cell inner membrane</keyword>
<evidence type="ECO:0000313" key="4">
    <source>
        <dbReference type="EMBL" id="MCA2015060.1"/>
    </source>
</evidence>
<feature type="transmembrane region" description="Helical" evidence="2">
    <location>
        <begin position="62"/>
        <end position="83"/>
    </location>
</feature>
<proteinExistence type="predicted"/>
<feature type="transmembrane region" description="Helical" evidence="2">
    <location>
        <begin position="179"/>
        <end position="202"/>
    </location>
</feature>
<keyword evidence="5" id="KW-1185">Reference proteome</keyword>
<keyword evidence="1" id="KW-0813">Transport</keyword>
<feature type="transmembrane region" description="Helical" evidence="2">
    <location>
        <begin position="214"/>
        <end position="234"/>
    </location>
</feature>
<feature type="transmembrane region" description="Helical" evidence="2">
    <location>
        <begin position="572"/>
        <end position="590"/>
    </location>
</feature>
<feature type="domain" description="TRAP C4-dicarboxylate transport system permease DctM subunit" evidence="3">
    <location>
        <begin position="109"/>
        <end position="528"/>
    </location>
</feature>
<evidence type="ECO:0000259" key="3">
    <source>
        <dbReference type="Pfam" id="PF06808"/>
    </source>
</evidence>
<feature type="transmembrane region" description="Helical" evidence="2">
    <location>
        <begin position="434"/>
        <end position="452"/>
    </location>
</feature>
<dbReference type="InterPro" id="IPR011853">
    <property type="entry name" value="TRAP_DctM-Dct_fused"/>
</dbReference>
<feature type="transmembrane region" description="Helical" evidence="2">
    <location>
        <begin position="596"/>
        <end position="613"/>
    </location>
</feature>
<feature type="transmembrane region" description="Helical" evidence="2">
    <location>
        <begin position="483"/>
        <end position="503"/>
    </location>
</feature>
<dbReference type="PANTHER" id="PTHR43849:SF2">
    <property type="entry name" value="BLL3936 PROTEIN"/>
    <property type="match status" value="1"/>
</dbReference>
<dbReference type="Proteomes" id="UP001199044">
    <property type="component" value="Unassembled WGS sequence"/>
</dbReference>
<comment type="function">
    <text evidence="1">Part of the tripartite ATP-independent periplasmic (TRAP) transport system.</text>
</comment>
<keyword evidence="1" id="KW-1003">Cell membrane</keyword>
<comment type="subcellular location">
    <subcellularLocation>
        <location evidence="1">Cell inner membrane</location>
        <topology evidence="1">Multi-pass membrane protein</topology>
    </subcellularLocation>
</comment>
<feature type="transmembrane region" description="Helical" evidence="2">
    <location>
        <begin position="7"/>
        <end position="27"/>
    </location>
</feature>
<dbReference type="RefSeq" id="WP_225249528.1">
    <property type="nucleotide sequence ID" value="NZ_JAIWIU010000015.1"/>
</dbReference>
<feature type="transmembrane region" description="Helical" evidence="2">
    <location>
        <begin position="122"/>
        <end position="139"/>
    </location>
</feature>
<reference evidence="5" key="1">
    <citation type="submission" date="2023-07" db="EMBL/GenBank/DDBJ databases">
        <title>Molecular identification of indigenous halophilic bacteria isolated from red sea cost, biodegradation of synthetic dyes and assessment of degraded metabolite toxicity.</title>
        <authorList>
            <person name="Chaieb K."/>
            <person name="Altayb H.N."/>
        </authorList>
    </citation>
    <scope>NUCLEOTIDE SEQUENCE [LARGE SCALE GENOMIC DNA]</scope>
    <source>
        <strain evidence="5">K20</strain>
    </source>
</reference>
<sequence>MKYRHFMNAITAVISMAYLVFLLRQFFFPVSPLTAASIHVYMATTLVLCFKPLEFKNSSFLYLSRIVNLIFIGLTLSVVYHYYTAIPRLETRLEMIDDILFSDKYAFCVGLLMLFEAVRRSVGFSLLSVVIVFVLYGFFGPHFPGWTAFDGFSLDTMTELISMQADGLFGITASTAINFVFFFVMFGCVFTMTGGGSVFIDLAMKATASLTGGAAKMSLLGSALFGMVSGSAVANTTSTGVLTIPIMKRSGYTKEQAAATEAIASTGGQLMPPIMGIAAFVMSDMLGIPYADIAAAGIIPATAFYFALFVIIDLRARKTGIGNIAKEDLQFEPIMPRIHLLISPVFLVIALISGYSAPYAAFVGTVFALLAPLLRKNTRYSYKVVYPMIMDIAKQMSWVSVPLASVGIIMVLATQSNLAFKFVEILSSVGQDNLYLSLIMVILGCVIMGMGLPTVAAYIIGSIIFAPALISMGVDTLAANMFIMYYCVLSMVTPPVALCAYAASAIGHADSSKTGFIAFSYALVIFLVPFSFITDPVVLWKGSWYLILIAFLGMLMATFCWAVFLQGWLKKNLNIVERLLFLAVSLGIVLDNSATPLWFLCLAFAMGLIIWCWKSTPKEVTNTNATLV</sequence>
<accession>A0ABS7YHA4</accession>
<dbReference type="EMBL" id="JAIWIU010000015">
    <property type="protein sequence ID" value="MCA2015060.1"/>
    <property type="molecule type" value="Genomic_DNA"/>
</dbReference>
<feature type="transmembrane region" description="Helical" evidence="2">
    <location>
        <begin position="293"/>
        <end position="314"/>
    </location>
</feature>
<keyword evidence="2" id="KW-1133">Transmembrane helix</keyword>
<evidence type="ECO:0000256" key="2">
    <source>
        <dbReference type="SAM" id="Phobius"/>
    </source>
</evidence>
<protein>
    <submittedName>
        <fullName evidence="4">TRAP transporter fused permease subunit</fullName>
    </submittedName>
</protein>
<keyword evidence="2" id="KW-0472">Membrane</keyword>
<dbReference type="Pfam" id="PF06808">
    <property type="entry name" value="DctM"/>
    <property type="match status" value="1"/>
</dbReference>
<feature type="transmembrane region" description="Helical" evidence="2">
    <location>
        <begin position="396"/>
        <end position="414"/>
    </location>
</feature>
<dbReference type="PANTHER" id="PTHR43849">
    <property type="entry name" value="BLL3936 PROTEIN"/>
    <property type="match status" value="1"/>
</dbReference>
<keyword evidence="2" id="KW-0812">Transmembrane</keyword>
<organism evidence="4 5">
    <name type="scientific">Vibrio tritonius</name>
    <dbReference type="NCBI Taxonomy" id="1435069"/>
    <lineage>
        <taxon>Bacteria</taxon>
        <taxon>Pseudomonadati</taxon>
        <taxon>Pseudomonadota</taxon>
        <taxon>Gammaproteobacteria</taxon>
        <taxon>Vibrionales</taxon>
        <taxon>Vibrionaceae</taxon>
        <taxon>Vibrio</taxon>
    </lineage>
</organism>
<feature type="transmembrane region" description="Helical" evidence="2">
    <location>
        <begin position="544"/>
        <end position="565"/>
    </location>
</feature>
<name>A0ABS7YHA4_9VIBR</name>